<dbReference type="InterPro" id="IPR006558">
    <property type="entry name" value="LamG-like"/>
</dbReference>
<dbReference type="Gene3D" id="2.60.120.200">
    <property type="match status" value="3"/>
</dbReference>
<dbReference type="Proteomes" id="UP000662200">
    <property type="component" value="Unassembled WGS sequence"/>
</dbReference>
<dbReference type="Pfam" id="PF13385">
    <property type="entry name" value="Laminin_G_3"/>
    <property type="match status" value="3"/>
</dbReference>
<feature type="region of interest" description="Disordered" evidence="3">
    <location>
        <begin position="88"/>
        <end position="113"/>
    </location>
</feature>
<feature type="compositionally biased region" description="Low complexity" evidence="3">
    <location>
        <begin position="88"/>
        <end position="100"/>
    </location>
</feature>
<dbReference type="AlphaFoldDB" id="A0A8J3BPV0"/>
<proteinExistence type="predicted"/>
<dbReference type="RefSeq" id="WP_189113625.1">
    <property type="nucleotide sequence ID" value="NZ_BMQC01000004.1"/>
</dbReference>
<reference evidence="5" key="2">
    <citation type="submission" date="2020-09" db="EMBL/GenBank/DDBJ databases">
        <authorList>
            <person name="Sun Q."/>
            <person name="Ohkuma M."/>
        </authorList>
    </citation>
    <scope>NUCLEOTIDE SEQUENCE</scope>
    <source>
        <strain evidence="5">JCM 3091</strain>
    </source>
</reference>
<feature type="domain" description="LamG-like jellyroll fold" evidence="4">
    <location>
        <begin position="617"/>
        <end position="758"/>
    </location>
</feature>
<dbReference type="PANTHER" id="PTHR46943">
    <property type="entry name" value="PENTRAXIN-RELATED PROTEIN PTX3"/>
    <property type="match status" value="1"/>
</dbReference>
<protein>
    <recommendedName>
        <fullName evidence="4">LamG-like jellyroll fold domain-containing protein</fullName>
    </recommendedName>
</protein>
<feature type="domain" description="LamG-like jellyroll fold" evidence="4">
    <location>
        <begin position="177"/>
        <end position="317"/>
    </location>
</feature>
<keyword evidence="2" id="KW-1015">Disulfide bond</keyword>
<dbReference type="PANTHER" id="PTHR46943:SF1">
    <property type="entry name" value="PENTRAXIN-RELATED PROTEIN PTX3"/>
    <property type="match status" value="1"/>
</dbReference>
<evidence type="ECO:0000256" key="2">
    <source>
        <dbReference type="ARBA" id="ARBA00023157"/>
    </source>
</evidence>
<dbReference type="InterPro" id="IPR013320">
    <property type="entry name" value="ConA-like_dom_sf"/>
</dbReference>
<feature type="domain" description="LamG-like jellyroll fold" evidence="4">
    <location>
        <begin position="389"/>
        <end position="561"/>
    </location>
</feature>
<evidence type="ECO:0000259" key="4">
    <source>
        <dbReference type="SMART" id="SM00560"/>
    </source>
</evidence>
<keyword evidence="1" id="KW-0732">Signal</keyword>
<comment type="caution">
    <text evidence="5">The sequence shown here is derived from an EMBL/GenBank/DDBJ whole genome shotgun (WGS) entry which is preliminary data.</text>
</comment>
<sequence>MHRKRRDAGHSRRRVLTRTPRVPWLPTLLLGLLGLGLLVTGTASSALSSNTRADGSTLAAASSFDYAPAGVSYGPSFYHRADDAQSAAGTSSAADSSGNARTGTYGGRTDGPSTWWKLDEGAGGAGTVTADSSGAAAPGTLTGANAGWNASGKYGSAFAVTSGAGYVAADTRIRTDNSFSIGAWLYPTTDHSGAAVAQTGSASSAFMIKREAANDRWQFLTTAADTAAPATVAIFSDNSSAPVNTWTHVLAVYDDPADKLYLYVNGNAQGTPVTATADWQAGTNLLAGASRWNSAVADQWVGRIDEVRAFSRALGAAEAATFAPTFPPPSSPLARWEFDNNCTDSSGNGRACTNGGGGYTTTRHLGTHAYSAPGNNAAYYEGGVIDTSASFSVAAWVYPTALGASDRAAVSQSNANGVNFQLGYEGNGSYPASSSRVGGTTGWSFQMAVSASTGAARKVVNTGTNSAQLNTWTHLLGTFDATTDTLRLYVNGVLANSLTEAFTAWDSRNHSVFSCIVVPIETAYTSVGRTGYRTFCGDTWGDFFTGPVDQTYLYQRVLDSSEIAQLMVDPSAFTGPPYEMAAGQAGALTGSSQSSSTAVALSGSAGAYNPTQYTNPGPFTAECLVRVTGGSGGAVLGFAASTTGAADSNSDRVLYVDSAGKLAFVAQPGGVEKRIVSAGAVNDGAWHHVVGSLGPAGLRLYLDGVLVGTDAATTAKNYAGYWRVGGQNLTGYTAAPTSHYLTGTVDEVAVYPRQLTDNEVLAHHIARS</sequence>
<reference evidence="5" key="1">
    <citation type="journal article" date="2014" name="Int. J. Syst. Evol. Microbiol.">
        <title>Complete genome sequence of Corynebacterium casei LMG S-19264T (=DSM 44701T), isolated from a smear-ripened cheese.</title>
        <authorList>
            <consortium name="US DOE Joint Genome Institute (JGI-PGF)"/>
            <person name="Walter F."/>
            <person name="Albersmeier A."/>
            <person name="Kalinowski J."/>
            <person name="Ruckert C."/>
        </authorList>
    </citation>
    <scope>NUCLEOTIDE SEQUENCE</scope>
    <source>
        <strain evidence="5">JCM 3091</strain>
    </source>
</reference>
<organism evidence="5 6">
    <name type="scientific">Pilimelia terevasa</name>
    <dbReference type="NCBI Taxonomy" id="53372"/>
    <lineage>
        <taxon>Bacteria</taxon>
        <taxon>Bacillati</taxon>
        <taxon>Actinomycetota</taxon>
        <taxon>Actinomycetes</taxon>
        <taxon>Micromonosporales</taxon>
        <taxon>Micromonosporaceae</taxon>
        <taxon>Pilimelia</taxon>
    </lineage>
</organism>
<evidence type="ECO:0000313" key="6">
    <source>
        <dbReference type="Proteomes" id="UP000662200"/>
    </source>
</evidence>
<evidence type="ECO:0000256" key="3">
    <source>
        <dbReference type="SAM" id="MobiDB-lite"/>
    </source>
</evidence>
<evidence type="ECO:0000313" key="5">
    <source>
        <dbReference type="EMBL" id="GGK24748.1"/>
    </source>
</evidence>
<gene>
    <name evidence="5" type="ORF">GCM10010124_16610</name>
</gene>
<keyword evidence="6" id="KW-1185">Reference proteome</keyword>
<accession>A0A8J3BPV0</accession>
<dbReference type="SUPFAM" id="SSF49899">
    <property type="entry name" value="Concanavalin A-like lectins/glucanases"/>
    <property type="match status" value="3"/>
</dbReference>
<dbReference type="GO" id="GO:0006955">
    <property type="term" value="P:immune response"/>
    <property type="evidence" value="ECO:0007669"/>
    <property type="project" value="InterPro"/>
</dbReference>
<dbReference type="SMART" id="SM00560">
    <property type="entry name" value="LamGL"/>
    <property type="match status" value="3"/>
</dbReference>
<name>A0A8J3BPV0_9ACTN</name>
<dbReference type="InterPro" id="IPR042837">
    <property type="entry name" value="PTX3"/>
</dbReference>
<dbReference type="EMBL" id="BMQC01000004">
    <property type="protein sequence ID" value="GGK24748.1"/>
    <property type="molecule type" value="Genomic_DNA"/>
</dbReference>
<evidence type="ECO:0000256" key="1">
    <source>
        <dbReference type="ARBA" id="ARBA00022729"/>
    </source>
</evidence>